<sequence>MKYIILPTILSAFILAFEIQYSNGSYVVIELLLMTFVWGVSSFLILNKAKNAAAKEKTNNINLSNKVRRELLENSKNQYVKLSEELNVIVSKVDVMKAIVSDAVYSLSGSFTTLSEQSKSQEMLMHEVIEGLHDGEGEENHLSFIEETKQILEYFVNNITEVSRGGMTMVYTVDDIETQMDDVNKLLSEISTIADQTNLLALNAAIEAARAGEAGRGFAVVADEVRALSTNSNNLNEKIRSVVDKSKSNIIKAKEIVGEIASKDMSVAMKHKSRVDEVLVMMDEKNKFVNEKISNAKDITLKLEEGVVTAVRSLQFEDIARQQCEQLNAHIGLVDELFVAIKNKLSSINMDEDFSSVLSELIHSLNQDIEEVTEKAKNIHSTTESQNDMSEGEVDLF</sequence>
<evidence type="ECO:0000256" key="9">
    <source>
        <dbReference type="ARBA" id="ARBA00029447"/>
    </source>
</evidence>
<dbReference type="InterPro" id="IPR004090">
    <property type="entry name" value="Chemotax_Me-accpt_rcpt"/>
</dbReference>
<dbReference type="PANTHER" id="PTHR32089:SF39">
    <property type="entry name" value="METHYL-ACCEPTING CHEMOTAXIS PROTEIN HLYB"/>
    <property type="match status" value="1"/>
</dbReference>
<feature type="compositionally biased region" description="Polar residues" evidence="11">
    <location>
        <begin position="379"/>
        <end position="389"/>
    </location>
</feature>
<evidence type="ECO:0000256" key="2">
    <source>
        <dbReference type="ARBA" id="ARBA00022475"/>
    </source>
</evidence>
<dbReference type="SMART" id="SM00283">
    <property type="entry name" value="MA"/>
    <property type="match status" value="1"/>
</dbReference>
<dbReference type="Pfam" id="PF00015">
    <property type="entry name" value="MCPsignal"/>
    <property type="match status" value="1"/>
</dbReference>
<dbReference type="GO" id="GO:0005886">
    <property type="term" value="C:plasma membrane"/>
    <property type="evidence" value="ECO:0007669"/>
    <property type="project" value="UniProtKB-SubCell"/>
</dbReference>
<dbReference type="InterPro" id="IPR004089">
    <property type="entry name" value="MCPsignal_dom"/>
</dbReference>
<evidence type="ECO:0000259" key="12">
    <source>
        <dbReference type="PROSITE" id="PS50111"/>
    </source>
</evidence>
<keyword evidence="4" id="KW-0145">Chemotaxis</keyword>
<dbReference type="SUPFAM" id="SSF58104">
    <property type="entry name" value="Methyl-accepting chemotaxis protein (MCP) signaling domain"/>
    <property type="match status" value="1"/>
</dbReference>
<dbReference type="EMBL" id="UOFH01000416">
    <property type="protein sequence ID" value="VAW68051.1"/>
    <property type="molecule type" value="Genomic_DNA"/>
</dbReference>
<keyword evidence="8" id="KW-0807">Transducer</keyword>
<dbReference type="GO" id="GO:0006935">
    <property type="term" value="P:chemotaxis"/>
    <property type="evidence" value="ECO:0007669"/>
    <property type="project" value="UniProtKB-KW"/>
</dbReference>
<keyword evidence="10" id="KW-0175">Coiled coil</keyword>
<keyword evidence="7" id="KW-0472">Membrane</keyword>
<evidence type="ECO:0000313" key="13">
    <source>
        <dbReference type="EMBL" id="VAW68051.1"/>
    </source>
</evidence>
<keyword evidence="5" id="KW-0812">Transmembrane</keyword>
<protein>
    <submittedName>
        <fullName evidence="13">Methyl-accepting chemotaxis sensory transducer</fullName>
    </submittedName>
</protein>
<keyword evidence="3" id="KW-0488">Methylation</keyword>
<evidence type="ECO:0000256" key="3">
    <source>
        <dbReference type="ARBA" id="ARBA00022481"/>
    </source>
</evidence>
<feature type="domain" description="Methyl-accepting transducer" evidence="12">
    <location>
        <begin position="146"/>
        <end position="315"/>
    </location>
</feature>
<dbReference type="PANTHER" id="PTHR32089">
    <property type="entry name" value="METHYL-ACCEPTING CHEMOTAXIS PROTEIN MCPB"/>
    <property type="match status" value="1"/>
</dbReference>
<keyword evidence="6" id="KW-1133">Transmembrane helix</keyword>
<dbReference type="PROSITE" id="PS50111">
    <property type="entry name" value="CHEMOTAXIS_TRANSDUC_2"/>
    <property type="match status" value="1"/>
</dbReference>
<evidence type="ECO:0000256" key="10">
    <source>
        <dbReference type="SAM" id="Coils"/>
    </source>
</evidence>
<evidence type="ECO:0000256" key="11">
    <source>
        <dbReference type="SAM" id="MobiDB-lite"/>
    </source>
</evidence>
<evidence type="ECO:0000256" key="6">
    <source>
        <dbReference type="ARBA" id="ARBA00022989"/>
    </source>
</evidence>
<reference evidence="13" key="1">
    <citation type="submission" date="2018-06" db="EMBL/GenBank/DDBJ databases">
        <authorList>
            <person name="Zhirakovskaya E."/>
        </authorList>
    </citation>
    <scope>NUCLEOTIDE SEQUENCE</scope>
</reference>
<accession>A0A3B0XKF6</accession>
<proteinExistence type="inferred from homology"/>
<comment type="subcellular location">
    <subcellularLocation>
        <location evidence="1">Cell membrane</location>
        <topology evidence="1">Multi-pass membrane protein</topology>
    </subcellularLocation>
</comment>
<dbReference type="GO" id="GO:0004888">
    <property type="term" value="F:transmembrane signaling receptor activity"/>
    <property type="evidence" value="ECO:0007669"/>
    <property type="project" value="InterPro"/>
</dbReference>
<comment type="similarity">
    <text evidence="9">Belongs to the methyl-accepting chemotaxis (MCP) protein family.</text>
</comment>
<dbReference type="AlphaFoldDB" id="A0A3B0XKF6"/>
<feature type="coiled-coil region" evidence="10">
    <location>
        <begin position="46"/>
        <end position="92"/>
    </location>
</feature>
<evidence type="ECO:0000256" key="4">
    <source>
        <dbReference type="ARBA" id="ARBA00022500"/>
    </source>
</evidence>
<evidence type="ECO:0000256" key="7">
    <source>
        <dbReference type="ARBA" id="ARBA00023136"/>
    </source>
</evidence>
<evidence type="ECO:0000256" key="8">
    <source>
        <dbReference type="ARBA" id="ARBA00023224"/>
    </source>
</evidence>
<dbReference type="GO" id="GO:0007165">
    <property type="term" value="P:signal transduction"/>
    <property type="evidence" value="ECO:0007669"/>
    <property type="project" value="UniProtKB-KW"/>
</dbReference>
<evidence type="ECO:0000256" key="5">
    <source>
        <dbReference type="ARBA" id="ARBA00022692"/>
    </source>
</evidence>
<dbReference type="Gene3D" id="1.10.287.950">
    <property type="entry name" value="Methyl-accepting chemotaxis protein"/>
    <property type="match status" value="1"/>
</dbReference>
<dbReference type="PRINTS" id="PR00260">
    <property type="entry name" value="CHEMTRNSDUCR"/>
</dbReference>
<feature type="region of interest" description="Disordered" evidence="11">
    <location>
        <begin position="378"/>
        <end position="397"/>
    </location>
</feature>
<organism evidence="13">
    <name type="scientific">hydrothermal vent metagenome</name>
    <dbReference type="NCBI Taxonomy" id="652676"/>
    <lineage>
        <taxon>unclassified sequences</taxon>
        <taxon>metagenomes</taxon>
        <taxon>ecological metagenomes</taxon>
    </lineage>
</organism>
<evidence type="ECO:0000256" key="1">
    <source>
        <dbReference type="ARBA" id="ARBA00004651"/>
    </source>
</evidence>
<gene>
    <name evidence="13" type="ORF">MNBD_GAMMA08-262</name>
</gene>
<keyword evidence="2" id="KW-1003">Cell membrane</keyword>
<name>A0A3B0XKF6_9ZZZZ</name>